<dbReference type="Proteomes" id="UP000003635">
    <property type="component" value="Unassembled WGS sequence"/>
</dbReference>
<sequence>MTIVNLAQPPTGGDFRSIFARTAAETGFLLTANDRSGVERMLRHRGTKHAPNPALLNGLLRHKLRISQPAPEPVPPTLVVAGCHVTYMISGEGARSGTLVMSSVPVPGRLLVATLLGATLLGMRKMQKVPLLRDTGEIDTLVVLDVAPPPEFDAA</sequence>
<evidence type="ECO:0000313" key="1">
    <source>
        <dbReference type="EMBL" id="EAR51977.1"/>
    </source>
</evidence>
<keyword evidence="2" id="KW-1185">Reference proteome</keyword>
<reference evidence="1 2" key="1">
    <citation type="journal article" date="2010" name="J. Bacteriol.">
        <title>Genome sequences of Oceanicola granulosus HTCC2516(T) and Oceanicola batsensis HTCC2597(TDelta).</title>
        <authorList>
            <person name="Thrash J.C."/>
            <person name="Cho J.C."/>
            <person name="Vergin K.L."/>
            <person name="Giovannoni S.J."/>
        </authorList>
    </citation>
    <scope>NUCLEOTIDE SEQUENCE [LARGE SCALE GENOMIC DNA]</scope>
    <source>
        <strain evidence="2">ATCC BAA-861 / DSM 15982 / KCTC 12143 / HTCC2516</strain>
    </source>
</reference>
<comment type="caution">
    <text evidence="1">The sequence shown here is derived from an EMBL/GenBank/DDBJ whole genome shotgun (WGS) entry which is preliminary data.</text>
</comment>
<protein>
    <recommendedName>
        <fullName evidence="3">Transcription elongation factor GreA/GreB C-terminal domain-containing protein</fullName>
    </recommendedName>
</protein>
<organism evidence="1 2">
    <name type="scientific">Oceanicola granulosus (strain ATCC BAA-861 / DSM 15982 / KCTC 12143 / HTCC2516)</name>
    <dbReference type="NCBI Taxonomy" id="314256"/>
    <lineage>
        <taxon>Bacteria</taxon>
        <taxon>Pseudomonadati</taxon>
        <taxon>Pseudomonadota</taxon>
        <taxon>Alphaproteobacteria</taxon>
        <taxon>Rhodobacterales</taxon>
        <taxon>Roseobacteraceae</taxon>
        <taxon>Oceanicola</taxon>
    </lineage>
</organism>
<evidence type="ECO:0008006" key="3">
    <source>
        <dbReference type="Google" id="ProtNLM"/>
    </source>
</evidence>
<dbReference type="AlphaFoldDB" id="Q2CH34"/>
<evidence type="ECO:0000313" key="2">
    <source>
        <dbReference type="Proteomes" id="UP000003635"/>
    </source>
</evidence>
<proteinExistence type="predicted"/>
<dbReference type="OrthoDB" id="7870663at2"/>
<dbReference type="STRING" id="314256.OG2516_13169"/>
<accession>Q2CH34</accession>
<dbReference type="EMBL" id="AAOT01000007">
    <property type="protein sequence ID" value="EAR51977.1"/>
    <property type="molecule type" value="Genomic_DNA"/>
</dbReference>
<dbReference type="RefSeq" id="WP_007256157.1">
    <property type="nucleotide sequence ID" value="NZ_CH724108.1"/>
</dbReference>
<dbReference type="eggNOG" id="ENOG5032JKZ">
    <property type="taxonomic scope" value="Bacteria"/>
</dbReference>
<gene>
    <name evidence="1" type="ORF">OG2516_13169</name>
</gene>
<dbReference type="HOGENOM" id="CLU_1694091_0_0_5"/>
<name>Q2CH34_OCEGH</name>